<feature type="compositionally biased region" description="Pro residues" evidence="1">
    <location>
        <begin position="70"/>
        <end position="80"/>
    </location>
</feature>
<evidence type="ECO:0000313" key="2">
    <source>
        <dbReference type="EMBL" id="TDD41179.1"/>
    </source>
</evidence>
<name>A0A4R4YBL5_9PSEU</name>
<reference evidence="2 3" key="1">
    <citation type="submission" date="2019-03" db="EMBL/GenBank/DDBJ databases">
        <title>Draft genome sequences of novel Actinobacteria.</title>
        <authorList>
            <person name="Sahin N."/>
            <person name="Ay H."/>
            <person name="Saygin H."/>
        </authorList>
    </citation>
    <scope>NUCLEOTIDE SEQUENCE [LARGE SCALE GENOMIC DNA]</scope>
    <source>
        <strain evidence="2 3">7K502</strain>
    </source>
</reference>
<evidence type="ECO:0000256" key="1">
    <source>
        <dbReference type="SAM" id="MobiDB-lite"/>
    </source>
</evidence>
<dbReference type="RefSeq" id="WP_132492420.1">
    <property type="nucleotide sequence ID" value="NZ_SMKW01000061.1"/>
</dbReference>
<dbReference type="EMBL" id="SMKW01000061">
    <property type="protein sequence ID" value="TDD41179.1"/>
    <property type="molecule type" value="Genomic_DNA"/>
</dbReference>
<keyword evidence="3" id="KW-1185">Reference proteome</keyword>
<comment type="caution">
    <text evidence="2">The sequence shown here is derived from an EMBL/GenBank/DDBJ whole genome shotgun (WGS) entry which is preliminary data.</text>
</comment>
<sequence length="95" mass="10631">MTSLFVLTAGLCTALTISGWAWRAFAVYGQHAGGGDGALTVWQLIAHVEAERQQREHSGRHRLRELELEPQPPVDAPEMPPLDLQQRVLDSLYRI</sequence>
<dbReference type="AlphaFoldDB" id="A0A4R4YBL5"/>
<feature type="region of interest" description="Disordered" evidence="1">
    <location>
        <begin position="55"/>
        <end position="81"/>
    </location>
</feature>
<dbReference type="OrthoDB" id="3693608at2"/>
<proteinExistence type="predicted"/>
<accession>A0A4R4YBL5</accession>
<protein>
    <submittedName>
        <fullName evidence="2">Uncharacterized protein</fullName>
    </submittedName>
</protein>
<dbReference type="Proteomes" id="UP000294947">
    <property type="component" value="Unassembled WGS sequence"/>
</dbReference>
<evidence type="ECO:0000313" key="3">
    <source>
        <dbReference type="Proteomes" id="UP000294947"/>
    </source>
</evidence>
<organism evidence="2 3">
    <name type="scientific">Saccharopolyspora elongata</name>
    <dbReference type="NCBI Taxonomy" id="2530387"/>
    <lineage>
        <taxon>Bacteria</taxon>
        <taxon>Bacillati</taxon>
        <taxon>Actinomycetota</taxon>
        <taxon>Actinomycetes</taxon>
        <taxon>Pseudonocardiales</taxon>
        <taxon>Pseudonocardiaceae</taxon>
        <taxon>Saccharopolyspora</taxon>
    </lineage>
</organism>
<gene>
    <name evidence="2" type="ORF">E1288_33485</name>
</gene>